<feature type="domain" description="WAP" evidence="2">
    <location>
        <begin position="75"/>
        <end position="121"/>
    </location>
</feature>
<evidence type="ECO:0000313" key="4">
    <source>
        <dbReference type="Proteomes" id="UP000694544"/>
    </source>
</evidence>
<feature type="signal peptide" evidence="1">
    <location>
        <begin position="1"/>
        <end position="19"/>
    </location>
</feature>
<sequence length="130" mass="13664">MPCLATLALTLLSLKAALALAPALSLPGQAVCPEVSSSEKDSCTASCVNDESCPQGTKCCARSPCSRSCVAPLMGWPLPWVQALLAPKLCLEGSECSRDDQCRDNLKCCFSSCAMRCMVPTTGEHPETPP</sequence>
<name>A0A8C6DHW7_MOSMO</name>
<protein>
    <recommendedName>
        <fullName evidence="2">WAP domain-containing protein</fullName>
    </recommendedName>
</protein>
<dbReference type="GO" id="GO:0030414">
    <property type="term" value="F:peptidase inhibitor activity"/>
    <property type="evidence" value="ECO:0007669"/>
    <property type="project" value="InterPro"/>
</dbReference>
<dbReference type="SMART" id="SM00217">
    <property type="entry name" value="WAP"/>
    <property type="match status" value="1"/>
</dbReference>
<accession>A0A8C6DHW7</accession>
<dbReference type="InterPro" id="IPR036645">
    <property type="entry name" value="Elafin-like_sf"/>
</dbReference>
<keyword evidence="4" id="KW-1185">Reference proteome</keyword>
<feature type="domain" description="WAP" evidence="2">
    <location>
        <begin position="23"/>
        <end position="73"/>
    </location>
</feature>
<dbReference type="Pfam" id="PF00095">
    <property type="entry name" value="WAP"/>
    <property type="match status" value="2"/>
</dbReference>
<dbReference type="GO" id="GO:0005576">
    <property type="term" value="C:extracellular region"/>
    <property type="evidence" value="ECO:0007669"/>
    <property type="project" value="InterPro"/>
</dbReference>
<reference evidence="3" key="2">
    <citation type="submission" date="2025-09" db="UniProtKB">
        <authorList>
            <consortium name="Ensembl"/>
        </authorList>
    </citation>
    <scope>IDENTIFICATION</scope>
</reference>
<dbReference type="InterPro" id="IPR008197">
    <property type="entry name" value="WAP_dom"/>
</dbReference>
<evidence type="ECO:0000259" key="2">
    <source>
        <dbReference type="PROSITE" id="PS51390"/>
    </source>
</evidence>
<evidence type="ECO:0000256" key="1">
    <source>
        <dbReference type="SAM" id="SignalP"/>
    </source>
</evidence>
<dbReference type="AlphaFoldDB" id="A0A8C6DHW7"/>
<evidence type="ECO:0000313" key="3">
    <source>
        <dbReference type="Ensembl" id="ENSMMSP00000016721.1"/>
    </source>
</evidence>
<proteinExistence type="predicted"/>
<dbReference type="Gene3D" id="4.10.75.10">
    <property type="entry name" value="Elafin-like"/>
    <property type="match status" value="2"/>
</dbReference>
<dbReference type="Ensembl" id="ENSMMST00000018491.1">
    <property type="protein sequence ID" value="ENSMMSP00000016721.1"/>
    <property type="gene ID" value="ENSMMSG00000012722.1"/>
</dbReference>
<keyword evidence="1" id="KW-0732">Signal</keyword>
<reference evidence="3" key="1">
    <citation type="submission" date="2025-08" db="UniProtKB">
        <authorList>
            <consortium name="Ensembl"/>
        </authorList>
    </citation>
    <scope>IDENTIFICATION</scope>
</reference>
<dbReference type="SUPFAM" id="SSF57256">
    <property type="entry name" value="Elafin-like"/>
    <property type="match status" value="2"/>
</dbReference>
<dbReference type="PROSITE" id="PS51390">
    <property type="entry name" value="WAP"/>
    <property type="match status" value="2"/>
</dbReference>
<dbReference type="Proteomes" id="UP000694544">
    <property type="component" value="Unplaced"/>
</dbReference>
<organism evidence="3 4">
    <name type="scientific">Moschus moschiferus</name>
    <name type="common">Siberian musk deer</name>
    <name type="synonym">Moschus sibiricus</name>
    <dbReference type="NCBI Taxonomy" id="68415"/>
    <lineage>
        <taxon>Eukaryota</taxon>
        <taxon>Metazoa</taxon>
        <taxon>Chordata</taxon>
        <taxon>Craniata</taxon>
        <taxon>Vertebrata</taxon>
        <taxon>Euteleostomi</taxon>
        <taxon>Mammalia</taxon>
        <taxon>Eutheria</taxon>
        <taxon>Laurasiatheria</taxon>
        <taxon>Artiodactyla</taxon>
        <taxon>Ruminantia</taxon>
        <taxon>Pecora</taxon>
        <taxon>Moschidae</taxon>
        <taxon>Moschus</taxon>
    </lineage>
</organism>
<feature type="chain" id="PRO_5034506053" description="WAP domain-containing protein" evidence="1">
    <location>
        <begin position="20"/>
        <end position="130"/>
    </location>
</feature>
<dbReference type="GeneTree" id="ENSGT00730000111762"/>